<dbReference type="PROSITE" id="PS50110">
    <property type="entry name" value="RESPONSE_REGULATORY"/>
    <property type="match status" value="1"/>
</dbReference>
<evidence type="ECO:0000313" key="11">
    <source>
        <dbReference type="Proteomes" id="UP000530060"/>
    </source>
</evidence>
<dbReference type="FunFam" id="1.10.10.10:FF:000005">
    <property type="entry name" value="Two-component system response regulator"/>
    <property type="match status" value="1"/>
</dbReference>
<dbReference type="SMART" id="SM00448">
    <property type="entry name" value="REC"/>
    <property type="match status" value="1"/>
</dbReference>
<evidence type="ECO:0000259" key="9">
    <source>
        <dbReference type="PROSITE" id="PS51755"/>
    </source>
</evidence>
<evidence type="ECO:0000256" key="3">
    <source>
        <dbReference type="ARBA" id="ARBA00023015"/>
    </source>
</evidence>
<dbReference type="InterPro" id="IPR011006">
    <property type="entry name" value="CheY-like_superfamily"/>
</dbReference>
<proteinExistence type="predicted"/>
<keyword evidence="5" id="KW-0804">Transcription</keyword>
<dbReference type="GO" id="GO:0000156">
    <property type="term" value="F:phosphorelay response regulator activity"/>
    <property type="evidence" value="ECO:0007669"/>
    <property type="project" value="TreeGrafter"/>
</dbReference>
<dbReference type="Pfam" id="PF00486">
    <property type="entry name" value="Trans_reg_C"/>
    <property type="match status" value="1"/>
</dbReference>
<evidence type="ECO:0000256" key="4">
    <source>
        <dbReference type="ARBA" id="ARBA00023125"/>
    </source>
</evidence>
<keyword evidence="2" id="KW-0902">Two-component regulatory system</keyword>
<evidence type="ECO:0000256" key="1">
    <source>
        <dbReference type="ARBA" id="ARBA00022553"/>
    </source>
</evidence>
<accession>A0A6V6Z4Y1</accession>
<dbReference type="InterPro" id="IPR001867">
    <property type="entry name" value="OmpR/PhoB-type_DNA-bd"/>
</dbReference>
<evidence type="ECO:0000256" key="5">
    <source>
        <dbReference type="ARBA" id="ARBA00023163"/>
    </source>
</evidence>
<dbReference type="Pfam" id="PF00072">
    <property type="entry name" value="Response_reg"/>
    <property type="match status" value="1"/>
</dbReference>
<comment type="caution">
    <text evidence="10">The sequence shown here is derived from an EMBL/GenBank/DDBJ whole genome shotgun (WGS) entry which is preliminary data.</text>
</comment>
<dbReference type="GO" id="GO:0006355">
    <property type="term" value="P:regulation of DNA-templated transcription"/>
    <property type="evidence" value="ECO:0007669"/>
    <property type="project" value="InterPro"/>
</dbReference>
<dbReference type="FunFam" id="3.40.50.2300:FF:000001">
    <property type="entry name" value="DNA-binding response regulator PhoB"/>
    <property type="match status" value="1"/>
</dbReference>
<feature type="domain" description="Response regulatory" evidence="8">
    <location>
        <begin position="2"/>
        <end position="118"/>
    </location>
</feature>
<feature type="domain" description="OmpR/PhoB-type" evidence="9">
    <location>
        <begin position="125"/>
        <end position="223"/>
    </location>
</feature>
<protein>
    <submittedName>
        <fullName evidence="10">DNA-binding response regulator</fullName>
    </submittedName>
</protein>
<dbReference type="PROSITE" id="PS51755">
    <property type="entry name" value="OMPR_PHOB"/>
    <property type="match status" value="1"/>
</dbReference>
<evidence type="ECO:0000256" key="2">
    <source>
        <dbReference type="ARBA" id="ARBA00023012"/>
    </source>
</evidence>
<dbReference type="RefSeq" id="WP_180909711.1">
    <property type="nucleotide sequence ID" value="NZ_CAIJDP010000079.1"/>
</dbReference>
<feature type="modified residue" description="4-aspartylphosphate" evidence="6">
    <location>
        <position position="53"/>
    </location>
</feature>
<evidence type="ECO:0000259" key="8">
    <source>
        <dbReference type="PROSITE" id="PS50110"/>
    </source>
</evidence>
<gene>
    <name evidence="10" type="ORF">FLAT13_03402</name>
</gene>
<keyword evidence="4 7" id="KW-0238">DNA-binding</keyword>
<dbReference type="InterPro" id="IPR001789">
    <property type="entry name" value="Sig_transdc_resp-reg_receiver"/>
</dbReference>
<evidence type="ECO:0000256" key="6">
    <source>
        <dbReference type="PROSITE-ProRule" id="PRU00169"/>
    </source>
</evidence>
<dbReference type="CDD" id="cd19935">
    <property type="entry name" value="REC_OmpR_CusR-like"/>
    <property type="match status" value="1"/>
</dbReference>
<keyword evidence="1 6" id="KW-0597">Phosphoprotein</keyword>
<dbReference type="CDD" id="cd00383">
    <property type="entry name" value="trans_reg_C"/>
    <property type="match status" value="1"/>
</dbReference>
<dbReference type="Gene3D" id="6.10.250.690">
    <property type="match status" value="1"/>
</dbReference>
<dbReference type="SMART" id="SM00862">
    <property type="entry name" value="Trans_reg_C"/>
    <property type="match status" value="1"/>
</dbReference>
<dbReference type="Gene3D" id="1.10.10.10">
    <property type="entry name" value="Winged helix-like DNA-binding domain superfamily/Winged helix DNA-binding domain"/>
    <property type="match status" value="1"/>
</dbReference>
<dbReference type="SUPFAM" id="SSF52172">
    <property type="entry name" value="CheY-like"/>
    <property type="match status" value="1"/>
</dbReference>
<dbReference type="GO" id="GO:0000976">
    <property type="term" value="F:transcription cis-regulatory region binding"/>
    <property type="evidence" value="ECO:0007669"/>
    <property type="project" value="TreeGrafter"/>
</dbReference>
<keyword evidence="3" id="KW-0805">Transcription regulation</keyword>
<sequence>MRVLLVEDESSISGFLKEGLEEEGFAVDLADNGRKGLEMALDFVNEYDIMLLDWMLPGVSGIEICRSVRKVNQEVPIIFLTAKNTVDHTVFGLETGANDYLKKPFAFEELLARIRVLMRKKTGEQSVFKIGDIQLDIDIHEVTKSGKQIILTQKEFALLELLLRNKGKVCRRTRIMEKIWDVHFDKDTAVIDVFINGIRKKLDEKNSESFIQTIRGVGYRINQEE</sequence>
<organism evidence="10 11">
    <name type="scientific">Flavobacterium salmonis</name>
    <dbReference type="NCBI Taxonomy" id="2654844"/>
    <lineage>
        <taxon>Bacteria</taxon>
        <taxon>Pseudomonadati</taxon>
        <taxon>Bacteroidota</taxon>
        <taxon>Flavobacteriia</taxon>
        <taxon>Flavobacteriales</taxon>
        <taxon>Flavobacteriaceae</taxon>
        <taxon>Flavobacterium</taxon>
    </lineage>
</organism>
<dbReference type="AlphaFoldDB" id="A0A6V6Z4Y1"/>
<dbReference type="Gene3D" id="3.40.50.2300">
    <property type="match status" value="1"/>
</dbReference>
<dbReference type="InterPro" id="IPR036388">
    <property type="entry name" value="WH-like_DNA-bd_sf"/>
</dbReference>
<keyword evidence="11" id="KW-1185">Reference proteome</keyword>
<dbReference type="GO" id="GO:0005829">
    <property type="term" value="C:cytosol"/>
    <property type="evidence" value="ECO:0007669"/>
    <property type="project" value="TreeGrafter"/>
</dbReference>
<feature type="DNA-binding region" description="OmpR/PhoB-type" evidence="7">
    <location>
        <begin position="125"/>
        <end position="223"/>
    </location>
</feature>
<reference evidence="10 11" key="1">
    <citation type="submission" date="2020-06" db="EMBL/GenBank/DDBJ databases">
        <authorList>
            <person name="Criscuolo A."/>
        </authorList>
    </citation>
    <scope>NUCLEOTIDE SEQUENCE [LARGE SCALE GENOMIC DNA]</scope>
    <source>
        <strain evidence="11">CIP 111411</strain>
    </source>
</reference>
<evidence type="ECO:0000256" key="7">
    <source>
        <dbReference type="PROSITE-ProRule" id="PRU01091"/>
    </source>
</evidence>
<dbReference type="PANTHER" id="PTHR48111">
    <property type="entry name" value="REGULATOR OF RPOS"/>
    <property type="match status" value="1"/>
</dbReference>
<dbReference type="InterPro" id="IPR039420">
    <property type="entry name" value="WalR-like"/>
</dbReference>
<evidence type="ECO:0000313" key="10">
    <source>
        <dbReference type="EMBL" id="CAD0006636.1"/>
    </source>
</evidence>
<dbReference type="PANTHER" id="PTHR48111:SF22">
    <property type="entry name" value="REGULATOR OF RPOS"/>
    <property type="match status" value="1"/>
</dbReference>
<dbReference type="GO" id="GO:0032993">
    <property type="term" value="C:protein-DNA complex"/>
    <property type="evidence" value="ECO:0007669"/>
    <property type="project" value="TreeGrafter"/>
</dbReference>
<name>A0A6V6Z4Y1_9FLAO</name>
<dbReference type="Proteomes" id="UP000530060">
    <property type="component" value="Unassembled WGS sequence"/>
</dbReference>
<dbReference type="EMBL" id="CAIJDP010000079">
    <property type="protein sequence ID" value="CAD0006636.1"/>
    <property type="molecule type" value="Genomic_DNA"/>
</dbReference>